<evidence type="ECO:0008006" key="4">
    <source>
        <dbReference type="Google" id="ProtNLM"/>
    </source>
</evidence>
<keyword evidence="3" id="KW-1185">Reference proteome</keyword>
<feature type="compositionally biased region" description="Polar residues" evidence="1">
    <location>
        <begin position="889"/>
        <end position="901"/>
    </location>
</feature>
<feature type="compositionally biased region" description="Acidic residues" evidence="1">
    <location>
        <begin position="387"/>
        <end position="397"/>
    </location>
</feature>
<feature type="compositionally biased region" description="Low complexity" evidence="1">
    <location>
        <begin position="718"/>
        <end position="731"/>
    </location>
</feature>
<feature type="compositionally biased region" description="Basic and acidic residues" evidence="1">
    <location>
        <begin position="903"/>
        <end position="913"/>
    </location>
</feature>
<feature type="region of interest" description="Disordered" evidence="1">
    <location>
        <begin position="1157"/>
        <end position="1385"/>
    </location>
</feature>
<feature type="region of interest" description="Disordered" evidence="1">
    <location>
        <begin position="478"/>
        <end position="498"/>
    </location>
</feature>
<feature type="compositionally biased region" description="Polar residues" evidence="1">
    <location>
        <begin position="343"/>
        <end position="355"/>
    </location>
</feature>
<feature type="compositionally biased region" description="Polar residues" evidence="1">
    <location>
        <begin position="1"/>
        <end position="12"/>
    </location>
</feature>
<feature type="region of interest" description="Disordered" evidence="1">
    <location>
        <begin position="510"/>
        <end position="544"/>
    </location>
</feature>
<feature type="compositionally biased region" description="Basic and acidic residues" evidence="1">
    <location>
        <begin position="733"/>
        <end position="742"/>
    </location>
</feature>
<reference evidence="2 3" key="1">
    <citation type="submission" date="2017-06" db="EMBL/GenBank/DDBJ databases">
        <title>Ant-infecting Ophiocordyceps genomes reveal a high diversity of potential behavioral manipulation genes and a possible major role for enterotoxins.</title>
        <authorList>
            <person name="De Bekker C."/>
            <person name="Evans H.C."/>
            <person name="Brachmann A."/>
            <person name="Hughes D.P."/>
        </authorList>
    </citation>
    <scope>NUCLEOTIDE SEQUENCE [LARGE SCALE GENOMIC DNA]</scope>
    <source>
        <strain evidence="2 3">1348a</strain>
    </source>
</reference>
<feature type="compositionally biased region" description="Polar residues" evidence="1">
    <location>
        <begin position="1031"/>
        <end position="1059"/>
    </location>
</feature>
<feature type="compositionally biased region" description="Low complexity" evidence="1">
    <location>
        <begin position="956"/>
        <end position="981"/>
    </location>
</feature>
<dbReference type="Proteomes" id="UP000224854">
    <property type="component" value="Unassembled WGS sequence"/>
</dbReference>
<feature type="region of interest" description="Disordered" evidence="1">
    <location>
        <begin position="302"/>
        <end position="322"/>
    </location>
</feature>
<dbReference type="OrthoDB" id="5382203at2759"/>
<feature type="compositionally biased region" description="Polar residues" evidence="1">
    <location>
        <begin position="25"/>
        <end position="40"/>
    </location>
</feature>
<sequence>MASPTPESSLSRPVSGVASPRQVRSRTQSISSDRPSTTGLSLGLSCPPALVSPEPAFIAPSAASQIVTNDHDNNSDAWYDRNSVEPSSEPALVSPSALQLVNGFLDQLLFNFLQISRSTNLSALRPAVCDILKPKLAKDAIGNADEELREYLGGADEDEYSQSAAVAPRTWDLELAWKRTRLRCMVYSSLGDLEEEDEDLFMEQDNLEIQRHEQASQIISPAVAIFLTSVLEYMGELTLTVAGQAACARVRSKVEKDIKDGTRNPSDMADRIIVSDADMERVAIDRTLGRLWRGWKKRMRFPSADSTGRPYSRSSAAHPLPENTMFPSEALLFKSATSISYSGSQRTKSQASNESETTKEVDPAHIPLPLGDKDVEEIEVPGLAFNSDDDEQSEPDQDSPALRRPNSLVFQPSTFIVTSSMSQPQSPLIITRKRSSSLPTLTWTRHRVRKAARAAAGKLDDTNVVEVEAPVVEAEAMAEKQHVEPVQPEYQGTDETKHKETGLDKVVENEEAKANQDASAKDIQGEETEVVAPKARSGDKIKRKSIAAASLGAASAAALTATAATLGRDKSGSLDKDGHGALVRPGSLASNAAATLAPDAAAARGGGDGTASRPSVSSIMTSVSSVSNQSVHSLGKPPSSTVAAKTADSHRRPAPGRLVSPDATDRTRSVSSSGLSSQTLSSGAADDENPTKLTTPTRPTAKPLPRSGSVSSTAYAKSSPRQTPSPTSQPDQDTDRRSHRASESSMETAGPSRGPSDQGRSSVRRKAPANTAKREPSSSHSAVTPPRSAKSSSISEEVIPEVPPKASGGASTRHSPKSDSRGMTPIERTKTHDTEDEPGVALHSTVTPRPIHTSASSASSATSRLKPVRTSEDGSSRSESVARNFEELIQSNQTITYTLTPENMRDTNAKRSAESPVVTKFATSASDELRGPQSPRSPRSPRSPTIPDAPKSPTPRQSTSSSSRRGVESSRASQQSAATSRGPVAASAPMNRNGVPLAREARNTGESTLQMAEFLKATGPGSAPGEHIPTPWQQPISPASPTMGSVGSRPVSTTSNRSRYQAREAVTDANADTADFIDFIRQGPPSSASNHRIPRHVAPFRNTMDSEHLVGVAGGRAVDATIPEIRYSQGSTNMTDNSMPSMQSSVNSNTALLNKTKGAAAPSNGYDDGGMPKRKQRRVRDPYAIDLSDEEGDYGVSTTPKPAAKREESLAEFLRNYDPPPEPVSAPAQIPRKKASAPSLIGRLTRNGSKDVKETNGSPGAPKGVMPRQEARSSVSRPGGRGGYIPIQVNMPPGYDNKYGANDVTPAPSRKPSSTAASGSRVPMKKFEPREAVVSRSQTADLAAFLRDSGPPEISRASPAPLMRDGSRHDDSGAISKRFGRKKRP</sequence>
<dbReference type="GO" id="GO:0046982">
    <property type="term" value="F:protein heterodimerization activity"/>
    <property type="evidence" value="ECO:0007669"/>
    <property type="project" value="InterPro"/>
</dbReference>
<comment type="caution">
    <text evidence="2">The sequence shown here is derived from an EMBL/GenBank/DDBJ whole genome shotgun (WGS) entry which is preliminary data.</text>
</comment>
<feature type="compositionally biased region" description="Low complexity" evidence="1">
    <location>
        <begin position="853"/>
        <end position="863"/>
    </location>
</feature>
<feature type="compositionally biased region" description="Low complexity" evidence="1">
    <location>
        <begin position="669"/>
        <end position="683"/>
    </location>
</feature>
<dbReference type="EMBL" id="NJEU01000400">
    <property type="protein sequence ID" value="PHH74939.1"/>
    <property type="molecule type" value="Genomic_DNA"/>
</dbReference>
<name>A0A2C5XJU1_9HYPO</name>
<feature type="region of interest" description="Disordered" evidence="1">
    <location>
        <begin position="600"/>
        <end position="1060"/>
    </location>
</feature>
<organism evidence="2 3">
    <name type="scientific">Ophiocordyceps australis</name>
    <dbReference type="NCBI Taxonomy" id="1399860"/>
    <lineage>
        <taxon>Eukaryota</taxon>
        <taxon>Fungi</taxon>
        <taxon>Dikarya</taxon>
        <taxon>Ascomycota</taxon>
        <taxon>Pezizomycotina</taxon>
        <taxon>Sordariomycetes</taxon>
        <taxon>Hypocreomycetidae</taxon>
        <taxon>Hypocreales</taxon>
        <taxon>Ophiocordycipitaceae</taxon>
        <taxon>Ophiocordyceps</taxon>
    </lineage>
</organism>
<evidence type="ECO:0000313" key="2">
    <source>
        <dbReference type="EMBL" id="PHH74939.1"/>
    </source>
</evidence>
<dbReference type="InterPro" id="IPR009072">
    <property type="entry name" value="Histone-fold"/>
</dbReference>
<evidence type="ECO:0000256" key="1">
    <source>
        <dbReference type="SAM" id="MobiDB-lite"/>
    </source>
</evidence>
<accession>A0A2C5XJU1</accession>
<feature type="region of interest" description="Disordered" evidence="1">
    <location>
        <begin position="343"/>
        <end position="406"/>
    </location>
</feature>
<evidence type="ECO:0000313" key="3">
    <source>
        <dbReference type="Proteomes" id="UP000224854"/>
    </source>
</evidence>
<feature type="compositionally biased region" description="Low complexity" evidence="1">
    <location>
        <begin position="934"/>
        <end position="943"/>
    </location>
</feature>
<feature type="compositionally biased region" description="Low complexity" evidence="1">
    <location>
        <begin position="610"/>
        <end position="633"/>
    </location>
</feature>
<gene>
    <name evidence="2" type="ORF">CDD82_4704</name>
</gene>
<feature type="region of interest" description="Disordered" evidence="1">
    <location>
        <begin position="1"/>
        <end position="42"/>
    </location>
</feature>
<protein>
    <recommendedName>
        <fullName evidence="4">Flo11</fullName>
    </recommendedName>
</protein>
<feature type="compositionally biased region" description="Basic and acidic residues" evidence="1">
    <location>
        <begin position="510"/>
        <end position="524"/>
    </location>
</feature>
<dbReference type="Gene3D" id="1.10.20.10">
    <property type="entry name" value="Histone, subunit A"/>
    <property type="match status" value="1"/>
</dbReference>
<proteinExistence type="predicted"/>